<comment type="subcellular location">
    <subcellularLocation>
        <location evidence="1">Cell membrane</location>
        <topology evidence="1">Multi-pass membrane protein</topology>
    </subcellularLocation>
</comment>
<dbReference type="Proteomes" id="UP000681041">
    <property type="component" value="Chromosome"/>
</dbReference>
<keyword evidence="2 5" id="KW-0812">Transmembrane</keyword>
<dbReference type="GO" id="GO:0016765">
    <property type="term" value="F:transferase activity, transferring alkyl or aryl (other than methyl) groups"/>
    <property type="evidence" value="ECO:0007669"/>
    <property type="project" value="InterPro"/>
</dbReference>
<feature type="transmembrane region" description="Helical" evidence="5">
    <location>
        <begin position="239"/>
        <end position="258"/>
    </location>
</feature>
<feature type="transmembrane region" description="Helical" evidence="5">
    <location>
        <begin position="270"/>
        <end position="294"/>
    </location>
</feature>
<name>A0A8T8K5J7_9EURY</name>
<feature type="transmembrane region" description="Helical" evidence="5">
    <location>
        <begin position="173"/>
        <end position="193"/>
    </location>
</feature>
<feature type="transmembrane region" description="Helical" evidence="5">
    <location>
        <begin position="146"/>
        <end position="167"/>
    </location>
</feature>
<feature type="transmembrane region" description="Helical" evidence="5">
    <location>
        <begin position="21"/>
        <end position="43"/>
    </location>
</feature>
<evidence type="ECO:0000313" key="7">
    <source>
        <dbReference type="Proteomes" id="UP000681041"/>
    </source>
</evidence>
<dbReference type="GO" id="GO:0005886">
    <property type="term" value="C:plasma membrane"/>
    <property type="evidence" value="ECO:0007669"/>
    <property type="project" value="UniProtKB-SubCell"/>
</dbReference>
<accession>A0A8T8K5J7</accession>
<reference evidence="6" key="1">
    <citation type="submission" date="2020-07" db="EMBL/GenBank/DDBJ databases">
        <title>Methanobacterium. sp. MethCan genome.</title>
        <authorList>
            <person name="Postec A."/>
            <person name="Quemeneur M."/>
        </authorList>
    </citation>
    <scope>NUCLEOTIDE SEQUENCE</scope>
    <source>
        <strain evidence="6">MethCAN</strain>
    </source>
</reference>
<evidence type="ECO:0000256" key="3">
    <source>
        <dbReference type="ARBA" id="ARBA00022989"/>
    </source>
</evidence>
<keyword evidence="7" id="KW-1185">Reference proteome</keyword>
<feature type="transmembrane region" description="Helical" evidence="5">
    <location>
        <begin position="115"/>
        <end position="134"/>
    </location>
</feature>
<evidence type="ECO:0000313" key="6">
    <source>
        <dbReference type="EMBL" id="QUH23814.1"/>
    </source>
</evidence>
<feature type="transmembrane region" description="Helical" evidence="5">
    <location>
        <begin position="90"/>
        <end position="109"/>
    </location>
</feature>
<gene>
    <name evidence="6" type="ORF">HYG87_08605</name>
</gene>
<keyword evidence="3 5" id="KW-1133">Transmembrane helix</keyword>
<proteinExistence type="predicted"/>
<evidence type="ECO:0000256" key="4">
    <source>
        <dbReference type="ARBA" id="ARBA00023136"/>
    </source>
</evidence>
<evidence type="ECO:0000256" key="2">
    <source>
        <dbReference type="ARBA" id="ARBA00022692"/>
    </source>
</evidence>
<evidence type="ECO:0000256" key="5">
    <source>
        <dbReference type="SAM" id="Phobius"/>
    </source>
</evidence>
<dbReference type="Gene3D" id="1.20.120.1780">
    <property type="entry name" value="UbiA prenyltransferase"/>
    <property type="match status" value="1"/>
</dbReference>
<feature type="transmembrane region" description="Helical" evidence="5">
    <location>
        <begin position="49"/>
        <end position="69"/>
    </location>
</feature>
<keyword evidence="4 5" id="KW-0472">Membrane</keyword>
<organism evidence="6 7">
    <name type="scientific">Methanobacterium alkalithermotolerans</name>
    <dbReference type="NCBI Taxonomy" id="2731220"/>
    <lineage>
        <taxon>Archaea</taxon>
        <taxon>Methanobacteriati</taxon>
        <taxon>Methanobacteriota</taxon>
        <taxon>Methanomada group</taxon>
        <taxon>Methanobacteria</taxon>
        <taxon>Methanobacteriales</taxon>
        <taxon>Methanobacteriaceae</taxon>
        <taxon>Methanobacterium</taxon>
    </lineage>
</organism>
<dbReference type="OrthoDB" id="293340at2157"/>
<feature type="transmembrane region" description="Helical" evidence="5">
    <location>
        <begin position="214"/>
        <end position="233"/>
    </location>
</feature>
<dbReference type="InterPro" id="IPR000537">
    <property type="entry name" value="UbiA_prenyltransferase"/>
</dbReference>
<dbReference type="AlphaFoldDB" id="A0A8T8K5J7"/>
<dbReference type="KEGG" id="meme:HYG87_08605"/>
<evidence type="ECO:0000256" key="1">
    <source>
        <dbReference type="ARBA" id="ARBA00004651"/>
    </source>
</evidence>
<sequence length="295" mass="33960">MILAKNTQNPAAKYLKTIQNEIIYGGYLAALVAPSFVLTVSLITNSNITLQLLAISYFIPLIVYSYDYYQDLEEDSKTNIERTLHLSNKARLYPFILLIYAIILVFLLILYANIYLIGFILALILLGMAYNYFLKSLTSKILAFKNFYTAFIWAAAGSFFPLIYNLGEIKISYFLLMAFIFLKCLVNVIFFDLKDINSDKKQGLRTLPVLCGKDKTISFLNFLNILAFFPLFLGIYMGFIHPYAIIMLVFYFYTAYYLKKSRKAEDGNLIFLSSTLADFEFILWPLVILMAQIML</sequence>
<dbReference type="RefSeq" id="WP_211532771.1">
    <property type="nucleotide sequence ID" value="NZ_CP058560.1"/>
</dbReference>
<dbReference type="EMBL" id="CP058560">
    <property type="protein sequence ID" value="QUH23814.1"/>
    <property type="molecule type" value="Genomic_DNA"/>
</dbReference>
<dbReference type="GeneID" id="64820820"/>
<protein>
    <submittedName>
        <fullName evidence="6">UbiA family prenyltransferase</fullName>
    </submittedName>
</protein>
<dbReference type="Pfam" id="PF01040">
    <property type="entry name" value="UbiA"/>
    <property type="match status" value="1"/>
</dbReference>